<dbReference type="PANTHER" id="PTHR43574">
    <property type="entry name" value="EPIMERASE-RELATED"/>
    <property type="match status" value="1"/>
</dbReference>
<dbReference type="eggNOG" id="COG0451">
    <property type="taxonomic scope" value="Bacteria"/>
</dbReference>
<gene>
    <name evidence="3" type="ordered locus">NGR_c36630</name>
</gene>
<keyword evidence="4" id="KW-1185">Reference proteome</keyword>
<dbReference type="CDD" id="cd05266">
    <property type="entry name" value="SDR_a4"/>
    <property type="match status" value="1"/>
</dbReference>
<dbReference type="STRING" id="394.NGR_c36630"/>
<accession>C3MCT6</accession>
<protein>
    <submittedName>
        <fullName evidence="3">NAD-dependent epimerase/dehydratase</fullName>
    </submittedName>
</protein>
<dbReference type="InterPro" id="IPR001509">
    <property type="entry name" value="Epimerase_deHydtase"/>
</dbReference>
<dbReference type="InterPro" id="IPR036291">
    <property type="entry name" value="NAD(P)-bd_dom_sf"/>
</dbReference>
<dbReference type="OrthoDB" id="9808276at2"/>
<reference evidence="3 4" key="1">
    <citation type="journal article" date="2009" name="Appl. Environ. Microbiol.">
        <title>Rhizobium sp. strain NGR234 possesses a remarkable number of secretion systems.</title>
        <authorList>
            <person name="Schmeisser C."/>
            <person name="Liesegang H."/>
            <person name="Krysciak D."/>
            <person name="Bakkou N."/>
            <person name="Le Quere A."/>
            <person name="Wollherr A."/>
            <person name="Heinemeyer I."/>
            <person name="Morgenstern B."/>
            <person name="Pommerening-Roeser A."/>
            <person name="Flores M."/>
            <person name="Palacios R."/>
            <person name="Brenner S."/>
            <person name="Gottschalk G."/>
            <person name="Schmitz R.A."/>
            <person name="Broughton W.J."/>
            <person name="Perret X."/>
            <person name="Strittmatter A.W."/>
            <person name="Streit W.R."/>
        </authorList>
    </citation>
    <scope>NUCLEOTIDE SEQUENCE [LARGE SCALE GENOMIC DNA]</scope>
    <source>
        <strain evidence="4">NBRC 101917 / NGR234</strain>
    </source>
</reference>
<dbReference type="SUPFAM" id="SSF51735">
    <property type="entry name" value="NAD(P)-binding Rossmann-fold domains"/>
    <property type="match status" value="1"/>
</dbReference>
<sequence length="299" mass="32040">MGNGRSEPMHVLILGAGYSGTAIAKAFAPAAQSVTGTTRSPEKLATLKAAGIEPLLFDGNAISADLAEAMRKTTHLVQSIAPGREGDPMFRAGTPPLERLLPNLRWVGYLSTVGVYGDHGGGWVSEETPLKPVSQRSVERVEAENAWLDHGASLGIPVAVLRLAGIYGPGRNAFRNLTEGTARRVVKPNQVFNRIRVEDIGAAAAFLAGRGMGGIFNVTDDEPGPPQDVVAEAARLMGVEPPPEIPFESAEMSSMARSFYGENKRVSNTRLRRAGFEFAFPNYRVSLAQLWASGTWRGE</sequence>
<name>C3MCT6_SINFN</name>
<dbReference type="HOGENOM" id="CLU_007383_11_3_5"/>
<dbReference type="AlphaFoldDB" id="C3MCT6"/>
<evidence type="ECO:0000313" key="4">
    <source>
        <dbReference type="Proteomes" id="UP000001054"/>
    </source>
</evidence>
<organism evidence="3 4">
    <name type="scientific">Sinorhizobium fredii (strain NBRC 101917 / NGR234)</name>
    <dbReference type="NCBI Taxonomy" id="394"/>
    <lineage>
        <taxon>Bacteria</taxon>
        <taxon>Pseudomonadati</taxon>
        <taxon>Pseudomonadota</taxon>
        <taxon>Alphaproteobacteria</taxon>
        <taxon>Hyphomicrobiales</taxon>
        <taxon>Rhizobiaceae</taxon>
        <taxon>Sinorhizobium/Ensifer group</taxon>
        <taxon>Sinorhizobium</taxon>
    </lineage>
</organism>
<dbReference type="KEGG" id="rhi:NGR_c36630"/>
<evidence type="ECO:0000259" key="2">
    <source>
        <dbReference type="Pfam" id="PF01370"/>
    </source>
</evidence>
<dbReference type="PATRIC" id="fig|394.7.peg.6515"/>
<dbReference type="EMBL" id="CP001389">
    <property type="protein sequence ID" value="ACP27384.1"/>
    <property type="molecule type" value="Genomic_DNA"/>
</dbReference>
<evidence type="ECO:0000313" key="3">
    <source>
        <dbReference type="EMBL" id="ACP27384.1"/>
    </source>
</evidence>
<evidence type="ECO:0000256" key="1">
    <source>
        <dbReference type="ARBA" id="ARBA00023027"/>
    </source>
</evidence>
<dbReference type="Proteomes" id="UP000001054">
    <property type="component" value="Chromosome"/>
</dbReference>
<keyword evidence="1" id="KW-0520">NAD</keyword>
<dbReference type="Gene3D" id="3.40.50.720">
    <property type="entry name" value="NAD(P)-binding Rossmann-like Domain"/>
    <property type="match status" value="1"/>
</dbReference>
<feature type="domain" description="NAD-dependent epimerase/dehydratase" evidence="2">
    <location>
        <begin position="109"/>
        <end position="173"/>
    </location>
</feature>
<dbReference type="Pfam" id="PF01370">
    <property type="entry name" value="Epimerase"/>
    <property type="match status" value="1"/>
</dbReference>
<proteinExistence type="predicted"/>